<dbReference type="InterPro" id="IPR013740">
    <property type="entry name" value="Redoxin"/>
</dbReference>
<evidence type="ECO:0000313" key="3">
    <source>
        <dbReference type="Proteomes" id="UP000271125"/>
    </source>
</evidence>
<dbReference type="SUPFAM" id="SSF52833">
    <property type="entry name" value="Thioredoxin-like"/>
    <property type="match status" value="1"/>
</dbReference>
<reference evidence="2 3" key="1">
    <citation type="submission" date="2018-06" db="EMBL/GenBank/DDBJ databases">
        <title>Extensive metabolic versatility and redundancy in microbially diverse, dynamic hydrothermal sediments.</title>
        <authorList>
            <person name="Dombrowski N."/>
            <person name="Teske A."/>
            <person name="Baker B.J."/>
        </authorList>
    </citation>
    <scope>NUCLEOTIDE SEQUENCE [LARGE SCALE GENOMIC DNA]</scope>
    <source>
        <strain evidence="2">B10_G13</strain>
    </source>
</reference>
<name>A0A660SFJ2_UNCT6</name>
<dbReference type="InterPro" id="IPR013766">
    <property type="entry name" value="Thioredoxin_domain"/>
</dbReference>
<dbReference type="AlphaFoldDB" id="A0A660SFJ2"/>
<comment type="caution">
    <text evidence="2">The sequence shown here is derived from an EMBL/GenBank/DDBJ whole genome shotgun (WGS) entry which is preliminary data.</text>
</comment>
<accession>A0A660SFJ2</accession>
<sequence length="512" mass="60478">MYIKKELNLYPNNYYVYTFIEDIKDNLDNEEFDIVQIAKNIKNRNADYYNTFIPIISRYNISDSKFLFNEMLTKDINCDRLSEFFGRVLGDTVYIDSMTSLYNEHSYYIYKMCLMSALKYRTKKNYTYYTEKIRNYTIFQEDELANYLVLKASRDNIYKLYEHFIKKFSTSKYLNEIKRYVLLKMIPNDKDKALYILNQIDKNNYSSKDLNSISYELSVNGIGIYQAKILIESALNEFKFADITKKYFNSTVEKRRNLYKTNIAYMLDTYGYILLQEGDIDSSKMQFMKATDILDSIGEEDATILIHYAYILEKENVSEDSLLTIYGKIIAIEDCNEIIEKIKELYKKGGKPEKEFNHYIKKLRRKYRALKRVDIGIKNYSFTDINGNKYNLADFVNRVVIITFSKNDCGFCRAEAYDLKNLEEEYKDSKSVVFIHITPDSESKALEFKKKYQLKGIMIAGNRNISRELGITGFPTNIVIGPDGRIHYSIRGYFTDIKDMIEEIIRNELFID</sequence>
<protein>
    <recommendedName>
        <fullName evidence="1">Thioredoxin domain-containing protein</fullName>
    </recommendedName>
</protein>
<dbReference type="InterPro" id="IPR050553">
    <property type="entry name" value="Thioredoxin_ResA/DsbE_sf"/>
</dbReference>
<organism evidence="2 3">
    <name type="scientific">candidate division TA06 bacterium</name>
    <dbReference type="NCBI Taxonomy" id="2250710"/>
    <lineage>
        <taxon>Bacteria</taxon>
        <taxon>Bacteria division TA06</taxon>
    </lineage>
</organism>
<dbReference type="GO" id="GO:0016491">
    <property type="term" value="F:oxidoreductase activity"/>
    <property type="evidence" value="ECO:0007669"/>
    <property type="project" value="InterPro"/>
</dbReference>
<dbReference type="Gene3D" id="3.40.30.10">
    <property type="entry name" value="Glutaredoxin"/>
    <property type="match status" value="1"/>
</dbReference>
<proteinExistence type="predicted"/>
<dbReference type="CDD" id="cd02966">
    <property type="entry name" value="TlpA_like_family"/>
    <property type="match status" value="1"/>
</dbReference>
<dbReference type="PANTHER" id="PTHR42852">
    <property type="entry name" value="THIOL:DISULFIDE INTERCHANGE PROTEIN DSBE"/>
    <property type="match status" value="1"/>
</dbReference>
<dbReference type="EMBL" id="QNBD01000195">
    <property type="protein sequence ID" value="RKX69403.1"/>
    <property type="molecule type" value="Genomic_DNA"/>
</dbReference>
<dbReference type="Pfam" id="PF08534">
    <property type="entry name" value="Redoxin"/>
    <property type="match status" value="1"/>
</dbReference>
<gene>
    <name evidence="2" type="ORF">DRP43_04445</name>
</gene>
<feature type="domain" description="Thioredoxin" evidence="1">
    <location>
        <begin position="371"/>
        <end position="510"/>
    </location>
</feature>
<dbReference type="PANTHER" id="PTHR42852:SF13">
    <property type="entry name" value="PROTEIN DIPZ"/>
    <property type="match status" value="1"/>
</dbReference>
<dbReference type="PROSITE" id="PS51352">
    <property type="entry name" value="THIOREDOXIN_2"/>
    <property type="match status" value="1"/>
</dbReference>
<evidence type="ECO:0000259" key="1">
    <source>
        <dbReference type="PROSITE" id="PS51352"/>
    </source>
</evidence>
<dbReference type="InterPro" id="IPR036249">
    <property type="entry name" value="Thioredoxin-like_sf"/>
</dbReference>
<evidence type="ECO:0000313" key="2">
    <source>
        <dbReference type="EMBL" id="RKX69403.1"/>
    </source>
</evidence>
<dbReference type="Proteomes" id="UP000271125">
    <property type="component" value="Unassembled WGS sequence"/>
</dbReference>